<dbReference type="EMBL" id="VSKL01000008">
    <property type="protein sequence ID" value="TYB70646.1"/>
    <property type="molecule type" value="Genomic_DNA"/>
</dbReference>
<protein>
    <submittedName>
        <fullName evidence="1">Lipid A deacylase LpxR family protein</fullName>
    </submittedName>
</protein>
<dbReference type="AlphaFoldDB" id="A0A5D0QP54"/>
<dbReference type="Pfam" id="PF09982">
    <property type="entry name" value="LpxR"/>
    <property type="match status" value="1"/>
</dbReference>
<dbReference type="Gene3D" id="2.40.128.140">
    <property type="entry name" value="Outer membrane protein"/>
    <property type="match status" value="1"/>
</dbReference>
<comment type="caution">
    <text evidence="1">The sequence shown here is derived from an EMBL/GenBank/DDBJ whole genome shotgun (WGS) entry which is preliminary data.</text>
</comment>
<reference evidence="1 2" key="1">
    <citation type="submission" date="2019-08" db="EMBL/GenBank/DDBJ databases">
        <title>Genomes of Antarctic Bizionia species.</title>
        <authorList>
            <person name="Bowman J.P."/>
        </authorList>
    </citation>
    <scope>NUCLEOTIDE SEQUENCE [LARGE SCALE GENOMIC DNA]</scope>
    <source>
        <strain evidence="1 2">APA-1</strain>
    </source>
</reference>
<evidence type="ECO:0000313" key="1">
    <source>
        <dbReference type="EMBL" id="TYB70646.1"/>
    </source>
</evidence>
<evidence type="ECO:0000313" key="2">
    <source>
        <dbReference type="Proteomes" id="UP000324358"/>
    </source>
</evidence>
<dbReference type="OrthoDB" id="622552at2"/>
<dbReference type="Proteomes" id="UP000324358">
    <property type="component" value="Unassembled WGS sequence"/>
</dbReference>
<sequence>MKLKLVSLGIFFMVTGSMFSQKIEHFKSFRDIDSERYFRFNYDNDYFAATDENYTQGYNLELVMPSLKKNPINSLFFKTTESSLKYGLAIEHIGFTPNDYASPEIQFGDRPFAAAIMLKSFIIATNTEEKFRLSQSYSFGIIGPGAFGKEMQVGIHEATGNKIPQGWKHQIKNDVVINYSVDYEQQLVNFKKVFSLQAETGAEIGTLFTNASLGLNTTLGIINTPFSASEKRTGFRVYAYAETVGNVIGYDATLQGSLFNRKSVYTISSNNIERFTATFNYGLVIQTKTLYFEYARSAMTREFESGDAAKYGGIKIGFTF</sequence>
<accession>A0A5D0QP54</accession>
<dbReference type="InterPro" id="IPR037107">
    <property type="entry name" value="Put_OMP_sf"/>
</dbReference>
<proteinExistence type="predicted"/>
<dbReference type="InterPro" id="IPR018707">
    <property type="entry name" value="LpxR"/>
</dbReference>
<organism evidence="1 2">
    <name type="scientific">Bizionia algoritergicola</name>
    <dbReference type="NCBI Taxonomy" id="291187"/>
    <lineage>
        <taxon>Bacteria</taxon>
        <taxon>Pseudomonadati</taxon>
        <taxon>Bacteroidota</taxon>
        <taxon>Flavobacteriia</taxon>
        <taxon>Flavobacteriales</taxon>
        <taxon>Flavobacteriaceae</taxon>
        <taxon>Bizionia</taxon>
    </lineage>
</organism>
<gene>
    <name evidence="1" type="ORF">ES675_15795</name>
</gene>
<keyword evidence="2" id="KW-1185">Reference proteome</keyword>
<name>A0A5D0QP54_9FLAO</name>